<dbReference type="Proteomes" id="UP000076863">
    <property type="component" value="Unassembled WGS sequence"/>
</dbReference>
<keyword evidence="2" id="KW-1133">Transmembrane helix</keyword>
<keyword evidence="5" id="KW-1185">Reference proteome</keyword>
<feature type="transmembrane region" description="Helical" evidence="2">
    <location>
        <begin position="258"/>
        <end position="277"/>
    </location>
</feature>
<gene>
    <name evidence="4" type="ORF">BBO_05560</name>
</gene>
<evidence type="ECO:0000313" key="5">
    <source>
        <dbReference type="Proteomes" id="UP000076863"/>
    </source>
</evidence>
<dbReference type="InterPro" id="IPR029052">
    <property type="entry name" value="Metallo-depent_PP-like"/>
</dbReference>
<dbReference type="Gene3D" id="3.60.21.10">
    <property type="match status" value="1"/>
</dbReference>
<dbReference type="GO" id="GO:0016787">
    <property type="term" value="F:hydrolase activity"/>
    <property type="evidence" value="ECO:0007669"/>
    <property type="project" value="InterPro"/>
</dbReference>
<dbReference type="InterPro" id="IPR051693">
    <property type="entry name" value="UPF0046_metallophosphoest"/>
</dbReference>
<dbReference type="PANTHER" id="PTHR12905:SF0">
    <property type="entry name" value="CALCINEURIN-LIKE PHOSPHOESTERASE DOMAIN-CONTAINING PROTEIN"/>
    <property type="match status" value="1"/>
</dbReference>
<dbReference type="Pfam" id="PF00149">
    <property type="entry name" value="Metallophos"/>
    <property type="match status" value="1"/>
</dbReference>
<proteinExistence type="predicted"/>
<evidence type="ECO:0000256" key="2">
    <source>
        <dbReference type="SAM" id="Phobius"/>
    </source>
</evidence>
<dbReference type="OrthoDB" id="630188at2759"/>
<dbReference type="AlphaFoldDB" id="A0A167CTV6"/>
<evidence type="ECO:0000313" key="4">
    <source>
        <dbReference type="EMBL" id="OAA41574.1"/>
    </source>
</evidence>
<protein>
    <submittedName>
        <fullName evidence="4">Metallophosphoesterase domain protein</fullName>
    </submittedName>
</protein>
<organism evidence="4 5">
    <name type="scientific">Beauveria brongniartii RCEF 3172</name>
    <dbReference type="NCBI Taxonomy" id="1081107"/>
    <lineage>
        <taxon>Eukaryota</taxon>
        <taxon>Fungi</taxon>
        <taxon>Dikarya</taxon>
        <taxon>Ascomycota</taxon>
        <taxon>Pezizomycotina</taxon>
        <taxon>Sordariomycetes</taxon>
        <taxon>Hypocreomycetidae</taxon>
        <taxon>Hypocreales</taxon>
        <taxon>Cordycipitaceae</taxon>
        <taxon>Beauveria</taxon>
        <taxon>Beauveria brongniartii</taxon>
    </lineage>
</organism>
<feature type="region of interest" description="Disordered" evidence="1">
    <location>
        <begin position="1"/>
        <end position="21"/>
    </location>
</feature>
<dbReference type="CDD" id="cd07379">
    <property type="entry name" value="MPP_239FB"/>
    <property type="match status" value="1"/>
</dbReference>
<evidence type="ECO:0000256" key="1">
    <source>
        <dbReference type="SAM" id="MobiDB-lite"/>
    </source>
</evidence>
<name>A0A167CTV6_9HYPO</name>
<sequence length="313" mass="34675">MAAAKPSLPTWRPPHQSPWQKFRRNPAQYTAQCLYPYRAKIELDNTAQDAISVVCISDTHNTQPDVPDGDVLLHAGNLTIGGTYVELQSQLFWLDKLPHKYKVVIAGNHDLLLDPVFVARSPHRIREHEGTSRSDLDWGSVTYLYNATTSLTFGNGRTLTVYGSPWTPVFGSWAFQHPETRPVWPGSVPQGVDVVLTHGPPRGLLDDGTGRGCPQLREEIARAKPKLVVFGHIHAGRGRDQIRHDHAQQTYDQIMNGGGGLLCVLLMVLWLIIGHLIKPFRRSSSEEATTLVNCAVVGPTMDHVDHTGTVVNI</sequence>
<dbReference type="PANTHER" id="PTHR12905">
    <property type="entry name" value="METALLOPHOSPHOESTERASE"/>
    <property type="match status" value="1"/>
</dbReference>
<accession>A0A167CTV6</accession>
<keyword evidence="2" id="KW-0812">Transmembrane</keyword>
<feature type="domain" description="Calcineurin-like phosphoesterase" evidence="3">
    <location>
        <begin position="66"/>
        <end position="235"/>
    </location>
</feature>
<dbReference type="InterPro" id="IPR004843">
    <property type="entry name" value="Calcineurin-like_PHP"/>
</dbReference>
<evidence type="ECO:0000259" key="3">
    <source>
        <dbReference type="Pfam" id="PF00149"/>
    </source>
</evidence>
<comment type="caution">
    <text evidence="4">The sequence shown here is derived from an EMBL/GenBank/DDBJ whole genome shotgun (WGS) entry which is preliminary data.</text>
</comment>
<dbReference type="SUPFAM" id="SSF56300">
    <property type="entry name" value="Metallo-dependent phosphatases"/>
    <property type="match status" value="1"/>
</dbReference>
<keyword evidence="2" id="KW-0472">Membrane</keyword>
<dbReference type="EMBL" id="AZHA01000016">
    <property type="protein sequence ID" value="OAA41574.1"/>
    <property type="molecule type" value="Genomic_DNA"/>
</dbReference>
<reference evidence="4 5" key="1">
    <citation type="journal article" date="2016" name="Genome Biol. Evol.">
        <title>Divergent and convergent evolution of fungal pathogenicity.</title>
        <authorList>
            <person name="Shang Y."/>
            <person name="Xiao G."/>
            <person name="Zheng P."/>
            <person name="Cen K."/>
            <person name="Zhan S."/>
            <person name="Wang C."/>
        </authorList>
    </citation>
    <scope>NUCLEOTIDE SEQUENCE [LARGE SCALE GENOMIC DNA]</scope>
    <source>
        <strain evidence="4 5">RCEF 3172</strain>
    </source>
</reference>